<dbReference type="STRING" id="1827387.A4S15_08115"/>
<reference evidence="2 3" key="1">
    <citation type="journal article" date="2017" name="Water Res.">
        <title>Comammox in drinking water systems.</title>
        <authorList>
            <person name="Wang Y."/>
            <person name="Ma L."/>
            <person name="Mao Y."/>
            <person name="Jiang X."/>
            <person name="Xia Y."/>
            <person name="Yu K."/>
            <person name="Li B."/>
            <person name="Zhang T."/>
        </authorList>
    </citation>
    <scope>NUCLEOTIDE SEQUENCE [LARGE SCALE GENOMIC DNA]</scope>
    <source>
        <strain evidence="2">SG_bin8</strain>
    </source>
</reference>
<name>A0A1W9HYE4_9HYPH</name>
<gene>
    <name evidence="2" type="ORF">A4S15_08115</name>
</gene>
<sequence>MLSRPLLTLHEVAELLKVKEATVRSWIAQRQIRAIKFGREWRVAHKDLEAFLLENATMPRRSGEV</sequence>
<dbReference type="InterPro" id="IPR010093">
    <property type="entry name" value="SinI_DNA-bd"/>
</dbReference>
<dbReference type="InterPro" id="IPR009061">
    <property type="entry name" value="DNA-bd_dom_put_sf"/>
</dbReference>
<accession>A0A1W9HYE4</accession>
<dbReference type="SUPFAM" id="SSF46955">
    <property type="entry name" value="Putative DNA-binding domain"/>
    <property type="match status" value="1"/>
</dbReference>
<dbReference type="GO" id="GO:0003677">
    <property type="term" value="F:DNA binding"/>
    <property type="evidence" value="ECO:0007669"/>
    <property type="project" value="InterPro"/>
</dbReference>
<feature type="domain" description="Helix-turn-helix" evidence="1">
    <location>
        <begin position="6"/>
        <end position="55"/>
    </location>
</feature>
<dbReference type="AlphaFoldDB" id="A0A1W9HYE4"/>
<comment type="caution">
    <text evidence="2">The sequence shown here is derived from an EMBL/GenBank/DDBJ whole genome shotgun (WGS) entry which is preliminary data.</text>
</comment>
<organism evidence="2 3">
    <name type="scientific">Candidatus Raskinella chloraquaticus</name>
    <dbReference type="NCBI Taxonomy" id="1951219"/>
    <lineage>
        <taxon>Bacteria</taxon>
        <taxon>Pseudomonadati</taxon>
        <taxon>Pseudomonadota</taxon>
        <taxon>Alphaproteobacteria</taxon>
        <taxon>Hyphomicrobiales</taxon>
        <taxon>Phreatobacteraceae</taxon>
        <taxon>Candidatus Raskinella</taxon>
    </lineage>
</organism>
<dbReference type="RefSeq" id="WP_376802311.1">
    <property type="nucleotide sequence ID" value="NZ_DBNB01000034.1"/>
</dbReference>
<evidence type="ECO:0000313" key="3">
    <source>
        <dbReference type="Proteomes" id="UP000192872"/>
    </source>
</evidence>
<proteinExistence type="predicted"/>
<protein>
    <submittedName>
        <fullName evidence="2">Excisionase</fullName>
    </submittedName>
</protein>
<evidence type="ECO:0000313" key="2">
    <source>
        <dbReference type="EMBL" id="OQW52332.1"/>
    </source>
</evidence>
<evidence type="ECO:0000259" key="1">
    <source>
        <dbReference type="Pfam" id="PF12728"/>
    </source>
</evidence>
<dbReference type="Pfam" id="PF12728">
    <property type="entry name" value="HTH_17"/>
    <property type="match status" value="1"/>
</dbReference>
<dbReference type="NCBIfam" id="TIGR01764">
    <property type="entry name" value="excise"/>
    <property type="match status" value="1"/>
</dbReference>
<dbReference type="InterPro" id="IPR041657">
    <property type="entry name" value="HTH_17"/>
</dbReference>
<dbReference type="Proteomes" id="UP000192872">
    <property type="component" value="Unassembled WGS sequence"/>
</dbReference>
<dbReference type="EMBL" id="LWDL01000013">
    <property type="protein sequence ID" value="OQW52332.1"/>
    <property type="molecule type" value="Genomic_DNA"/>
</dbReference>